<dbReference type="Pfam" id="PF02472">
    <property type="entry name" value="ExbD"/>
    <property type="match status" value="1"/>
</dbReference>
<gene>
    <name evidence="10" type="ORF">CSB45_00630</name>
</gene>
<dbReference type="PANTHER" id="PTHR30558:SF7">
    <property type="entry name" value="TOL-PAL SYSTEM PROTEIN TOLR"/>
    <property type="match status" value="1"/>
</dbReference>
<dbReference type="PANTHER" id="PTHR30558">
    <property type="entry name" value="EXBD MEMBRANE COMPONENT OF PMF-DRIVEN MACROMOLECULE IMPORT SYSTEM"/>
    <property type="match status" value="1"/>
</dbReference>
<evidence type="ECO:0000256" key="3">
    <source>
        <dbReference type="ARBA" id="ARBA00022475"/>
    </source>
</evidence>
<feature type="region of interest" description="Disordered" evidence="8">
    <location>
        <begin position="129"/>
        <end position="150"/>
    </location>
</feature>
<protein>
    <submittedName>
        <fullName evidence="10">Protein TolR</fullName>
    </submittedName>
</protein>
<comment type="similarity">
    <text evidence="2 7">Belongs to the ExbD/TolR family.</text>
</comment>
<evidence type="ECO:0000256" key="9">
    <source>
        <dbReference type="SAM" id="Phobius"/>
    </source>
</evidence>
<comment type="subcellular location">
    <subcellularLocation>
        <location evidence="1">Cell membrane</location>
        <topology evidence="1">Single-pass membrane protein</topology>
    </subcellularLocation>
    <subcellularLocation>
        <location evidence="7">Cell membrane</location>
        <topology evidence="7">Single-pass type II membrane protein</topology>
    </subcellularLocation>
</comment>
<evidence type="ECO:0000256" key="5">
    <source>
        <dbReference type="ARBA" id="ARBA00022989"/>
    </source>
</evidence>
<evidence type="ECO:0000313" key="11">
    <source>
        <dbReference type="Proteomes" id="UP000229740"/>
    </source>
</evidence>
<dbReference type="Proteomes" id="UP000229740">
    <property type="component" value="Unassembled WGS sequence"/>
</dbReference>
<dbReference type="GO" id="GO:0005886">
    <property type="term" value="C:plasma membrane"/>
    <property type="evidence" value="ECO:0007669"/>
    <property type="project" value="UniProtKB-SubCell"/>
</dbReference>
<keyword evidence="3" id="KW-1003">Cell membrane</keyword>
<reference evidence="10 11" key="1">
    <citation type="submission" date="2017-10" db="EMBL/GenBank/DDBJ databases">
        <title>Novel microbial diversity and functional potential in the marine mammal oral microbiome.</title>
        <authorList>
            <person name="Dudek N.K."/>
            <person name="Sun C.L."/>
            <person name="Burstein D."/>
            <person name="Kantor R.S."/>
            <person name="Aliaga Goltsman D.S."/>
            <person name="Bik E.M."/>
            <person name="Thomas B.C."/>
            <person name="Banfield J.F."/>
            <person name="Relman D.A."/>
        </authorList>
    </citation>
    <scope>NUCLEOTIDE SEQUENCE [LARGE SCALE GENOMIC DNA]</scope>
    <source>
        <strain evidence="10">DOLZORAL124_49_17</strain>
    </source>
</reference>
<feature type="transmembrane region" description="Helical" evidence="9">
    <location>
        <begin position="21"/>
        <end position="42"/>
    </location>
</feature>
<dbReference type="Gene3D" id="3.30.420.270">
    <property type="match status" value="1"/>
</dbReference>
<evidence type="ECO:0000256" key="4">
    <source>
        <dbReference type="ARBA" id="ARBA00022692"/>
    </source>
</evidence>
<evidence type="ECO:0000256" key="7">
    <source>
        <dbReference type="RuleBase" id="RU003879"/>
    </source>
</evidence>
<dbReference type="GO" id="GO:0022857">
    <property type="term" value="F:transmembrane transporter activity"/>
    <property type="evidence" value="ECO:0007669"/>
    <property type="project" value="InterPro"/>
</dbReference>
<dbReference type="AlphaFoldDB" id="A0A2G6EDK1"/>
<dbReference type="InterPro" id="IPR003400">
    <property type="entry name" value="ExbD"/>
</dbReference>
<organism evidence="10 11">
    <name type="scientific">candidate division KSB3 bacterium</name>
    <dbReference type="NCBI Taxonomy" id="2044937"/>
    <lineage>
        <taxon>Bacteria</taxon>
        <taxon>candidate division KSB3</taxon>
    </lineage>
</organism>
<name>A0A2G6EDK1_9BACT</name>
<dbReference type="EMBL" id="PDPS01000009">
    <property type="protein sequence ID" value="PID60196.1"/>
    <property type="molecule type" value="Genomic_DNA"/>
</dbReference>
<keyword evidence="7" id="KW-0813">Transport</keyword>
<keyword evidence="4 7" id="KW-0812">Transmembrane</keyword>
<keyword evidence="5 9" id="KW-1133">Transmembrane helix</keyword>
<evidence type="ECO:0000256" key="6">
    <source>
        <dbReference type="ARBA" id="ARBA00023136"/>
    </source>
</evidence>
<dbReference type="GO" id="GO:0015031">
    <property type="term" value="P:protein transport"/>
    <property type="evidence" value="ECO:0007669"/>
    <property type="project" value="UniProtKB-KW"/>
</dbReference>
<keyword evidence="7" id="KW-0653">Protein transport</keyword>
<evidence type="ECO:0000313" key="10">
    <source>
        <dbReference type="EMBL" id="PID60196.1"/>
    </source>
</evidence>
<evidence type="ECO:0000256" key="1">
    <source>
        <dbReference type="ARBA" id="ARBA00004162"/>
    </source>
</evidence>
<keyword evidence="6 9" id="KW-0472">Membrane</keyword>
<evidence type="ECO:0000256" key="2">
    <source>
        <dbReference type="ARBA" id="ARBA00005811"/>
    </source>
</evidence>
<evidence type="ECO:0000256" key="8">
    <source>
        <dbReference type="SAM" id="MobiDB-lite"/>
    </source>
</evidence>
<accession>A0A2G6EDK1</accession>
<proteinExistence type="inferred from homology"/>
<sequence>MAASRFFRSKKSFGTLSDVNMIPLVDIVFTLLIVFMVLAPMIHKGIEVQVPESAAGETVVDQERHIVSLNQEGRIWFDDQEMSLEELRARLQSVSSEDTLYVQADKYVPYGEVIAVISEIKGHGIGNVGLVTSPRPSQQNARDNRTGRSE</sequence>
<comment type="caution">
    <text evidence="10">The sequence shown here is derived from an EMBL/GenBank/DDBJ whole genome shotgun (WGS) entry which is preliminary data.</text>
</comment>